<dbReference type="InterPro" id="IPR027051">
    <property type="entry name" value="XdhC_Rossmann_dom"/>
</dbReference>
<organism evidence="4 5">
    <name type="scientific">Nonomuraea cavernae</name>
    <dbReference type="NCBI Taxonomy" id="2045107"/>
    <lineage>
        <taxon>Bacteria</taxon>
        <taxon>Bacillati</taxon>
        <taxon>Actinomycetota</taxon>
        <taxon>Actinomycetes</taxon>
        <taxon>Streptosporangiales</taxon>
        <taxon>Streptosporangiaceae</taxon>
        <taxon>Nonomuraea</taxon>
    </lineage>
</organism>
<feature type="region of interest" description="Disordered" evidence="1">
    <location>
        <begin position="230"/>
        <end position="257"/>
    </location>
</feature>
<dbReference type="Proteomes" id="UP000646523">
    <property type="component" value="Unassembled WGS sequence"/>
</dbReference>
<reference evidence="4" key="2">
    <citation type="submission" date="2020-09" db="EMBL/GenBank/DDBJ databases">
        <authorList>
            <person name="Sun Q."/>
            <person name="Zhou Y."/>
        </authorList>
    </citation>
    <scope>NUCLEOTIDE SEQUENCE</scope>
    <source>
        <strain evidence="4">CGMCC 4.7368</strain>
    </source>
</reference>
<evidence type="ECO:0000313" key="5">
    <source>
        <dbReference type="Proteomes" id="UP000646523"/>
    </source>
</evidence>
<dbReference type="InterPro" id="IPR052698">
    <property type="entry name" value="MoCofactor_Util/Proc"/>
</dbReference>
<proteinExistence type="predicted"/>
<dbReference type="EMBL" id="BMNH01000001">
    <property type="protein sequence ID" value="GGO61348.1"/>
    <property type="molecule type" value="Genomic_DNA"/>
</dbReference>
<keyword evidence="5" id="KW-1185">Reference proteome</keyword>
<dbReference type="PANTHER" id="PTHR30388">
    <property type="entry name" value="ALDEHYDE OXIDOREDUCTASE MOLYBDENUM COFACTOR ASSEMBLY PROTEIN"/>
    <property type="match status" value="1"/>
</dbReference>
<evidence type="ECO:0008006" key="6">
    <source>
        <dbReference type="Google" id="ProtNLM"/>
    </source>
</evidence>
<feature type="domain" description="XdhC Rossmann" evidence="3">
    <location>
        <begin position="110"/>
        <end position="222"/>
    </location>
</feature>
<dbReference type="AlphaFoldDB" id="A0A917YRF6"/>
<dbReference type="Gene3D" id="3.40.50.720">
    <property type="entry name" value="NAD(P)-binding Rossmann-like Domain"/>
    <property type="match status" value="1"/>
</dbReference>
<evidence type="ECO:0000313" key="4">
    <source>
        <dbReference type="EMBL" id="GGO61348.1"/>
    </source>
</evidence>
<reference evidence="4" key="1">
    <citation type="journal article" date="2014" name="Int. J. Syst. Evol. Microbiol.">
        <title>Complete genome sequence of Corynebacterium casei LMG S-19264T (=DSM 44701T), isolated from a smear-ripened cheese.</title>
        <authorList>
            <consortium name="US DOE Joint Genome Institute (JGI-PGF)"/>
            <person name="Walter F."/>
            <person name="Albersmeier A."/>
            <person name="Kalinowski J."/>
            <person name="Ruckert C."/>
        </authorList>
    </citation>
    <scope>NUCLEOTIDE SEQUENCE</scope>
    <source>
        <strain evidence="4">CGMCC 4.7368</strain>
    </source>
</reference>
<evidence type="ECO:0000259" key="3">
    <source>
        <dbReference type="Pfam" id="PF13478"/>
    </source>
</evidence>
<protein>
    <recommendedName>
        <fullName evidence="6">Carbon monoxide dehydrogenase accessory protein</fullName>
    </recommendedName>
</protein>
<gene>
    <name evidence="4" type="ORF">GCM10012289_03360</name>
</gene>
<dbReference type="Pfam" id="PF02625">
    <property type="entry name" value="XdhC_CoxI"/>
    <property type="match status" value="1"/>
</dbReference>
<name>A0A917YRF6_9ACTN</name>
<dbReference type="Pfam" id="PF13478">
    <property type="entry name" value="XdhC_C"/>
    <property type="match status" value="1"/>
</dbReference>
<comment type="caution">
    <text evidence="4">The sequence shown here is derived from an EMBL/GenBank/DDBJ whole genome shotgun (WGS) entry which is preliminary data.</text>
</comment>
<evidence type="ECO:0000256" key="1">
    <source>
        <dbReference type="SAM" id="MobiDB-lite"/>
    </source>
</evidence>
<feature type="domain" description="XdhC- CoxI" evidence="2">
    <location>
        <begin position="6"/>
        <end position="69"/>
    </location>
</feature>
<dbReference type="PANTHER" id="PTHR30388:SF4">
    <property type="entry name" value="MOLYBDENUM COFACTOR INSERTION CHAPERONE PAOD"/>
    <property type="match status" value="1"/>
</dbReference>
<sequence>MEELVAGRVPFVHAVVVRAQLPTAVSPGDDAIILPDGSIEGFVGGQCAESSVRTAALGALQDGRTVLLRVLPSGEQDFPDSPGARVVVNPCLSGGALEIFLQPLLPPPVLWVSGDSPIAMSLADLAATVDFTVRRAAEGRSPDGASAVVVAGHGRDEQAAIRAALDAGAGYIGLVASHRRGTAVLDEMGLTDDERRRIHTPAGLRIGARTAPEIALSILAEIVATLRGGDLAPPGPPATPGSPDSVGSSGSLRGASVGAGEEPVLAVDPVCGMSVTVSAGTPHLVVDGEDVWFCGTGCRDHFARTAGR</sequence>
<dbReference type="InterPro" id="IPR003777">
    <property type="entry name" value="XdhC_CoxI"/>
</dbReference>
<evidence type="ECO:0000259" key="2">
    <source>
        <dbReference type="Pfam" id="PF02625"/>
    </source>
</evidence>
<accession>A0A917YRF6</accession>
<feature type="compositionally biased region" description="Low complexity" evidence="1">
    <location>
        <begin position="241"/>
        <end position="251"/>
    </location>
</feature>